<keyword evidence="1" id="KW-0472">Membrane</keyword>
<organism evidence="2 3">
    <name type="scientific">Gnathostoma spinigerum</name>
    <dbReference type="NCBI Taxonomy" id="75299"/>
    <lineage>
        <taxon>Eukaryota</taxon>
        <taxon>Metazoa</taxon>
        <taxon>Ecdysozoa</taxon>
        <taxon>Nematoda</taxon>
        <taxon>Chromadorea</taxon>
        <taxon>Rhabditida</taxon>
        <taxon>Spirurina</taxon>
        <taxon>Gnathostomatomorpha</taxon>
        <taxon>Gnathostomatoidea</taxon>
        <taxon>Gnathostomatidae</taxon>
        <taxon>Gnathostoma</taxon>
    </lineage>
</organism>
<protein>
    <submittedName>
        <fullName evidence="2">Uncharacterized protein</fullName>
    </submittedName>
</protein>
<accession>A0ABD6EIU9</accession>
<evidence type="ECO:0000313" key="2">
    <source>
        <dbReference type="EMBL" id="MFH4977321.1"/>
    </source>
</evidence>
<name>A0ABD6EIU9_9BILA</name>
<dbReference type="AlphaFoldDB" id="A0ABD6EIU9"/>
<evidence type="ECO:0000313" key="3">
    <source>
        <dbReference type="Proteomes" id="UP001608902"/>
    </source>
</evidence>
<feature type="transmembrane region" description="Helical" evidence="1">
    <location>
        <begin position="42"/>
        <end position="62"/>
    </location>
</feature>
<reference evidence="2 3" key="1">
    <citation type="submission" date="2024-08" db="EMBL/GenBank/DDBJ databases">
        <title>Gnathostoma spinigerum genome.</title>
        <authorList>
            <person name="Gonzalez-Bertolin B."/>
            <person name="Monzon S."/>
            <person name="Zaballos A."/>
            <person name="Jimenez P."/>
            <person name="Dekumyoy P."/>
            <person name="Varona S."/>
            <person name="Cuesta I."/>
            <person name="Sumanam S."/>
            <person name="Adisakwattana P."/>
            <person name="Gasser R.B."/>
            <person name="Hernandez-Gonzalez A."/>
            <person name="Young N.D."/>
            <person name="Perteguer M.J."/>
        </authorList>
    </citation>
    <scope>NUCLEOTIDE SEQUENCE [LARGE SCALE GENOMIC DNA]</scope>
    <source>
        <strain evidence="2">AL3</strain>
        <tissue evidence="2">Liver</tissue>
    </source>
</reference>
<gene>
    <name evidence="2" type="ORF">AB6A40_004030</name>
</gene>
<proteinExistence type="predicted"/>
<keyword evidence="3" id="KW-1185">Reference proteome</keyword>
<evidence type="ECO:0000256" key="1">
    <source>
        <dbReference type="SAM" id="Phobius"/>
    </source>
</evidence>
<keyword evidence="1" id="KW-0812">Transmembrane</keyword>
<feature type="transmembrane region" description="Helical" evidence="1">
    <location>
        <begin position="12"/>
        <end position="36"/>
    </location>
</feature>
<dbReference type="EMBL" id="JBGFUD010002212">
    <property type="protein sequence ID" value="MFH4977321.1"/>
    <property type="molecule type" value="Genomic_DNA"/>
</dbReference>
<dbReference type="Proteomes" id="UP001608902">
    <property type="component" value="Unassembled WGS sequence"/>
</dbReference>
<keyword evidence="1" id="KW-1133">Transmembrane helix</keyword>
<sequence>MLFWWRKNTLLSRFLCVYVAVFAFAGVVSMLLALTFLAITSVVMRIVVTTISIALITTFLAWRSTLHSRMTLPSSIPHVYLTNYRQVYPYIIHPTLDEFPTGVVPLSPCSLVVPDVYSAVMERCFDPPPAYCNSSPTAAPASVPPPLYSSNDTHILSTSSPPPQYQTLDTSLFRTCNPFMDSPPGRLIRIIDCSKAEPSTMQLLPTVTAF</sequence>
<comment type="caution">
    <text evidence="2">The sequence shown here is derived from an EMBL/GenBank/DDBJ whole genome shotgun (WGS) entry which is preliminary data.</text>
</comment>